<reference evidence="2" key="1">
    <citation type="submission" date="2016-01" db="EMBL/GenBank/DDBJ databases">
        <authorList>
            <person name="Mitreva M."/>
            <person name="Pepin K.H."/>
            <person name="Mihindukulasuriya K.A."/>
            <person name="Fulton R."/>
            <person name="Fronick C."/>
            <person name="O'Laughlin M."/>
            <person name="Miner T."/>
            <person name="Herter B."/>
            <person name="Rosa B.A."/>
            <person name="Cordes M."/>
            <person name="Tomlinson C."/>
            <person name="Wollam A."/>
            <person name="Palsikar V.B."/>
            <person name="Mardis E.R."/>
            <person name="Wilson R.K."/>
        </authorList>
    </citation>
    <scope>NUCLEOTIDE SEQUENCE [LARGE SCALE GENOMIC DNA]</scope>
    <source>
        <strain evidence="2">KA00274</strain>
    </source>
</reference>
<gene>
    <name evidence="1" type="ORF">HMPREF1872_01415</name>
</gene>
<evidence type="ECO:0000313" key="1">
    <source>
        <dbReference type="EMBL" id="KXB38928.1"/>
    </source>
</evidence>
<comment type="caution">
    <text evidence="1">The sequence shown here is derived from an EMBL/GenBank/DDBJ whole genome shotgun (WGS) entry which is preliminary data.</text>
</comment>
<dbReference type="AlphaFoldDB" id="A0A133Y6V3"/>
<organism evidence="1 2">
    <name type="scientific">Amygdalobacter nucleatus</name>
    <dbReference type="NCBI Taxonomy" id="3029274"/>
    <lineage>
        <taxon>Bacteria</taxon>
        <taxon>Bacillati</taxon>
        <taxon>Bacillota</taxon>
        <taxon>Clostridia</taxon>
        <taxon>Eubacteriales</taxon>
        <taxon>Oscillospiraceae</taxon>
        <taxon>Amygdalobacter</taxon>
    </lineage>
</organism>
<dbReference type="EMBL" id="LSCV01000045">
    <property type="protein sequence ID" value="KXB38928.1"/>
    <property type="molecule type" value="Genomic_DNA"/>
</dbReference>
<sequence length="51" mass="6134">MQGQHNILLSFFMLGLTKSILPKIRKFFQFFPNLGRILTFYGMIQTIFWCF</sequence>
<evidence type="ECO:0000313" key="2">
    <source>
        <dbReference type="Proteomes" id="UP000070080"/>
    </source>
</evidence>
<accession>A0A133Y6V3</accession>
<name>A0A133Y6V3_9FIRM</name>
<protein>
    <submittedName>
        <fullName evidence="1">Uncharacterized protein</fullName>
    </submittedName>
</protein>
<dbReference type="Proteomes" id="UP000070080">
    <property type="component" value="Unassembled WGS sequence"/>
</dbReference>
<proteinExistence type="predicted"/>
<keyword evidence="2" id="KW-1185">Reference proteome</keyword>